<protein>
    <recommendedName>
        <fullName evidence="4">DUF4145 domain-containing protein</fullName>
    </recommendedName>
</protein>
<proteinExistence type="predicted"/>
<accession>A0A0G0Z241</accession>
<feature type="transmembrane region" description="Helical" evidence="1">
    <location>
        <begin position="38"/>
        <end position="56"/>
    </location>
</feature>
<evidence type="ECO:0000313" key="3">
    <source>
        <dbReference type="Proteomes" id="UP000033854"/>
    </source>
</evidence>
<evidence type="ECO:0000256" key="1">
    <source>
        <dbReference type="SAM" id="Phobius"/>
    </source>
</evidence>
<organism evidence="2 3">
    <name type="scientific">Candidatus Collierbacteria bacterium GW2011_GWA2_42_17</name>
    <dbReference type="NCBI Taxonomy" id="1618378"/>
    <lineage>
        <taxon>Bacteria</taxon>
        <taxon>Candidatus Collieribacteriota</taxon>
    </lineage>
</organism>
<reference evidence="2 3" key="1">
    <citation type="journal article" date="2015" name="Nature">
        <title>rRNA introns, odd ribosomes, and small enigmatic genomes across a large radiation of phyla.</title>
        <authorList>
            <person name="Brown C.T."/>
            <person name="Hug L.A."/>
            <person name="Thomas B.C."/>
            <person name="Sharon I."/>
            <person name="Castelle C.J."/>
            <person name="Singh A."/>
            <person name="Wilkins M.J."/>
            <person name="Williams K.H."/>
            <person name="Banfield J.F."/>
        </authorList>
    </citation>
    <scope>NUCLEOTIDE SEQUENCE [LARGE SCALE GENOMIC DNA]</scope>
</reference>
<keyword evidence="1" id="KW-0472">Membrane</keyword>
<evidence type="ECO:0008006" key="4">
    <source>
        <dbReference type="Google" id="ProtNLM"/>
    </source>
</evidence>
<dbReference type="Proteomes" id="UP000033854">
    <property type="component" value="Unassembled WGS sequence"/>
</dbReference>
<evidence type="ECO:0000313" key="2">
    <source>
        <dbReference type="EMBL" id="KKS42834.1"/>
    </source>
</evidence>
<gene>
    <name evidence="2" type="ORF">UV06_C0005G0028</name>
</gene>
<keyword evidence="1" id="KW-1133">Transmembrane helix</keyword>
<comment type="caution">
    <text evidence="2">The sequence shown here is derived from an EMBL/GenBank/DDBJ whole genome shotgun (WGS) entry which is preliminary data.</text>
</comment>
<dbReference type="AlphaFoldDB" id="A0A0G0Z241"/>
<feature type="transmembrane region" description="Helical" evidence="1">
    <location>
        <begin position="12"/>
        <end position="32"/>
    </location>
</feature>
<keyword evidence="1" id="KW-0812">Transmembrane</keyword>
<dbReference type="EMBL" id="LCDA01000005">
    <property type="protein sequence ID" value="KKS42834.1"/>
    <property type="molecule type" value="Genomic_DNA"/>
</dbReference>
<name>A0A0G0Z241_9BACT</name>
<sequence>MIKEWLNKFFKSGKIIVIIFCFNVIILLLHLFRASFVQIDNTTILLMLLVLLTPFASHIKKIKFGDFEAEINQDIKKAEQQAKEIKSEGGDKEQVIKKNSVIEELEELAAKDPVLALAKLRIEIEKKLKRLYTFKETVPSGIKMMTQVLAGTGVISNKLRRLILDVTSILNRVVHGEDIPTETNIDKILNIGSEILDELDYILFQKFIAPASKKRINKKELNEYMDAVYEVTTVVPLVNKPQVNTRLLNQEQLYEFLDGYEEYAEFLVEIKKIK</sequence>